<proteinExistence type="predicted"/>
<keyword evidence="1" id="KW-0732">Signal</keyword>
<evidence type="ECO:0008006" key="4">
    <source>
        <dbReference type="Google" id="ProtNLM"/>
    </source>
</evidence>
<dbReference type="KEGG" id="sbu:SpiBuddy_1126"/>
<dbReference type="AlphaFoldDB" id="F0RVF9"/>
<dbReference type="EMBL" id="CP002541">
    <property type="protein sequence ID" value="ADY12951.1"/>
    <property type="molecule type" value="Genomic_DNA"/>
</dbReference>
<keyword evidence="3" id="KW-1185">Reference proteome</keyword>
<sequence length="329" mass="35226">MKNRTLLVLALSLLLTLVTGCDNSMESESATLRLNLASERFRTSRSLLPTQEDLTIASVRITGSGPKGQNIDIQSADQSVEIGNLAIGTWNLHAVGSNSKGIQLVSGDVTTLLSKVTSEATLHLTQLVGAGELSIQLFWDPDQVATDVRLEAQLFDQTGSSIALTAGELSIAEGTARLQKALPAGSYYLKVQLFSQDVLVSGFGHALRILDTVTSDESMEMVIGDLSTEFTIMVVNNTMLPLEGTIGATPLDAVRDQEVTLTYDPSNLPFDVGIEDLLIDWYCEGELVSQGSAAYTSFPLPGVHRYDVIVNHARLGSLGSASILVDMPI</sequence>
<feature type="chain" id="PRO_5003256403" description="Lipoprotein" evidence="1">
    <location>
        <begin position="25"/>
        <end position="329"/>
    </location>
</feature>
<reference evidence="3" key="1">
    <citation type="submission" date="2011-02" db="EMBL/GenBank/DDBJ databases">
        <title>Complete sequence of Spirochaeta sp. Buddy.</title>
        <authorList>
            <person name="Lucas S."/>
            <person name="Copeland A."/>
            <person name="Lapidus A."/>
            <person name="Cheng J.-F."/>
            <person name="Goodwin L."/>
            <person name="Pitluck S."/>
            <person name="Zeytun A."/>
            <person name="Detter J.C."/>
            <person name="Han C."/>
            <person name="Tapia R."/>
            <person name="Land M."/>
            <person name="Hauser L."/>
            <person name="Kyrpides N."/>
            <person name="Ivanova N."/>
            <person name="Mikhailova N."/>
            <person name="Pagani I."/>
            <person name="Ritalahti K.M."/>
            <person name="Loeffler F.E."/>
            <person name="Woyke T."/>
        </authorList>
    </citation>
    <scope>NUCLEOTIDE SEQUENCE [LARGE SCALE GENOMIC DNA]</scope>
    <source>
        <strain evidence="3">ATCC BAA-1886 / DSM 22777 / Buddy</strain>
    </source>
</reference>
<dbReference type="RefSeq" id="WP_013606802.1">
    <property type="nucleotide sequence ID" value="NC_015152.1"/>
</dbReference>
<accession>F0RVF9</accession>
<dbReference type="PROSITE" id="PS51257">
    <property type="entry name" value="PROKAR_LIPOPROTEIN"/>
    <property type="match status" value="1"/>
</dbReference>
<dbReference type="Proteomes" id="UP000008466">
    <property type="component" value="Chromosome"/>
</dbReference>
<evidence type="ECO:0000313" key="3">
    <source>
        <dbReference type="Proteomes" id="UP000008466"/>
    </source>
</evidence>
<dbReference type="OrthoDB" id="369814at2"/>
<protein>
    <recommendedName>
        <fullName evidence="4">Lipoprotein</fullName>
    </recommendedName>
</protein>
<name>F0RVF9_SPHGB</name>
<feature type="signal peptide" evidence="1">
    <location>
        <begin position="1"/>
        <end position="24"/>
    </location>
</feature>
<dbReference type="HOGENOM" id="CLU_839135_0_0_12"/>
<evidence type="ECO:0000313" key="2">
    <source>
        <dbReference type="EMBL" id="ADY12951.1"/>
    </source>
</evidence>
<gene>
    <name evidence="2" type="ordered locus">SpiBuddy_1126</name>
</gene>
<evidence type="ECO:0000256" key="1">
    <source>
        <dbReference type="SAM" id="SignalP"/>
    </source>
</evidence>
<organism evidence="2 3">
    <name type="scientific">Sphaerochaeta globosa (strain ATCC BAA-1886 / DSM 22777 / Buddy)</name>
    <name type="common">Spirochaeta sp. (strain Buddy)</name>
    <dbReference type="NCBI Taxonomy" id="158189"/>
    <lineage>
        <taxon>Bacteria</taxon>
        <taxon>Pseudomonadati</taxon>
        <taxon>Spirochaetota</taxon>
        <taxon>Spirochaetia</taxon>
        <taxon>Spirochaetales</taxon>
        <taxon>Sphaerochaetaceae</taxon>
        <taxon>Sphaerochaeta</taxon>
    </lineage>
</organism>
<dbReference type="eggNOG" id="COG2706">
    <property type="taxonomic scope" value="Bacteria"/>
</dbReference>